<evidence type="ECO:0000313" key="9">
    <source>
        <dbReference type="EMBL" id="CAD5210151.1"/>
    </source>
</evidence>
<comment type="subunit">
    <text evidence="2">Homotetramer.</text>
</comment>
<dbReference type="InterPro" id="IPR006140">
    <property type="entry name" value="D-isomer_DH_NAD-bd"/>
</dbReference>
<dbReference type="Gene3D" id="3.40.50.720">
    <property type="entry name" value="NAD(P)-binding Rossmann-like Domain"/>
    <property type="match status" value="2"/>
</dbReference>
<reference evidence="9" key="1">
    <citation type="submission" date="2020-09" db="EMBL/GenBank/DDBJ databases">
        <authorList>
            <person name="Kikuchi T."/>
        </authorList>
    </citation>
    <scope>NUCLEOTIDE SEQUENCE</scope>
    <source>
        <strain evidence="9">SH1</strain>
    </source>
</reference>
<dbReference type="AlphaFoldDB" id="A0A811K2K4"/>
<dbReference type="SUPFAM" id="SSF52283">
    <property type="entry name" value="Formate/glycerate dehydrogenase catalytic domain-like"/>
    <property type="match status" value="1"/>
</dbReference>
<evidence type="ECO:0000259" key="7">
    <source>
        <dbReference type="Pfam" id="PF00389"/>
    </source>
</evidence>
<evidence type="ECO:0000256" key="5">
    <source>
        <dbReference type="ARBA" id="ARBA00023002"/>
    </source>
</evidence>
<evidence type="ECO:0000256" key="6">
    <source>
        <dbReference type="ARBA" id="ARBA00023027"/>
    </source>
</evidence>
<dbReference type="Pfam" id="PF02826">
    <property type="entry name" value="2-Hacid_dh_C"/>
    <property type="match status" value="1"/>
</dbReference>
<evidence type="ECO:0008006" key="11">
    <source>
        <dbReference type="Google" id="ProtNLM"/>
    </source>
</evidence>
<dbReference type="InterPro" id="IPR006139">
    <property type="entry name" value="D-isomer_2_OHA_DH_cat_dom"/>
</dbReference>
<keyword evidence="3" id="KW-0597">Phosphoprotein</keyword>
<dbReference type="GO" id="GO:0004617">
    <property type="term" value="F:phosphoglycerate dehydrogenase activity"/>
    <property type="evidence" value="ECO:0007669"/>
    <property type="project" value="TreeGrafter"/>
</dbReference>
<feature type="domain" description="D-isomer specific 2-hydroxyacid dehydrogenase NAD-binding" evidence="8">
    <location>
        <begin position="110"/>
        <end position="283"/>
    </location>
</feature>
<dbReference type="OrthoDB" id="1621027at2759"/>
<evidence type="ECO:0000256" key="3">
    <source>
        <dbReference type="ARBA" id="ARBA00022553"/>
    </source>
</evidence>
<proteinExistence type="inferred from homology"/>
<dbReference type="InterPro" id="IPR029752">
    <property type="entry name" value="D-isomer_DH_CS1"/>
</dbReference>
<dbReference type="InterPro" id="IPR036291">
    <property type="entry name" value="NAD(P)-bd_dom_sf"/>
</dbReference>
<evidence type="ECO:0000313" key="10">
    <source>
        <dbReference type="Proteomes" id="UP000614601"/>
    </source>
</evidence>
<name>A0A811K2K4_9BILA</name>
<dbReference type="CDD" id="cd12173">
    <property type="entry name" value="PGDH_4"/>
    <property type="match status" value="1"/>
</dbReference>
<evidence type="ECO:0000259" key="8">
    <source>
        <dbReference type="Pfam" id="PF02826"/>
    </source>
</evidence>
<dbReference type="Proteomes" id="UP000783686">
    <property type="component" value="Unassembled WGS sequence"/>
</dbReference>
<accession>A0A811K2K4</accession>
<dbReference type="EMBL" id="CAJFCW020000002">
    <property type="protein sequence ID" value="CAG9090767.1"/>
    <property type="molecule type" value="Genomic_DNA"/>
</dbReference>
<dbReference type="Proteomes" id="UP000614601">
    <property type="component" value="Unassembled WGS sequence"/>
</dbReference>
<dbReference type="PANTHER" id="PTHR42938">
    <property type="entry name" value="FORMATE DEHYDROGENASE 1"/>
    <property type="match status" value="1"/>
</dbReference>
<keyword evidence="5" id="KW-0560">Oxidoreductase</keyword>
<dbReference type="Pfam" id="PF00389">
    <property type="entry name" value="2-Hacid_dh"/>
    <property type="match status" value="1"/>
</dbReference>
<sequence>MIKISSVLIADEIEQQCVDALTRGGVNVVKKTKLPVDSLIQELQNHDAVVVRSATKITRQVFEGCPNLNIVARAGTGVDNIDVEAATENGTIVMNTPAGNSRSAAELTSTLILSMSRMVAQGVASMKAGRWDRKLFMGTEVHGKTLAIIGLGRIGQIVAGHMRAFGMKTIGYDPMVSAEAAAKSGIEWLPLEEIWTQADYITVHVPLIPQTKNLINLEVLRKCKKGVKIINVARGGIVNEEEIVVALNEGSCGGFAVDVYVQEPPTYRELIDHPKVVCLPHLGASTIEAQERVAVEVAENIVALNEGKGLFGALNGHCLSALLDDSKVPVVKAITDLSQVLASLTVTKKVVVQCPESAKPVEKAIPSAVIMGLLPGENRLNFVNAEKKGKEMGYEVTVEFIPGAEFKIKAGDRKVSGYFSPAGTFISEIDGRKVLSPVLAMGILAITLATNGHSPVLSDKLRSRVSVEYGLLGGGRLALFENLNTVELDEISRAYSVVQFA</sequence>
<dbReference type="PANTHER" id="PTHR42938:SF22">
    <property type="entry name" value="D-3-PHOSPHOGLYCERATE DEHYDROGENASE"/>
    <property type="match status" value="1"/>
</dbReference>
<comment type="similarity">
    <text evidence="1">Belongs to the D-isomer specific 2-hydroxyacid dehydrogenase family.</text>
</comment>
<dbReference type="FunFam" id="3.40.50.720:FF:000021">
    <property type="entry name" value="D-3-phosphoglycerate dehydrogenase"/>
    <property type="match status" value="1"/>
</dbReference>
<keyword evidence="4" id="KW-0007">Acetylation</keyword>
<dbReference type="EMBL" id="CAJFDH010000002">
    <property type="protein sequence ID" value="CAD5210151.1"/>
    <property type="molecule type" value="Genomic_DNA"/>
</dbReference>
<evidence type="ECO:0000256" key="2">
    <source>
        <dbReference type="ARBA" id="ARBA00011881"/>
    </source>
</evidence>
<evidence type="ECO:0000256" key="1">
    <source>
        <dbReference type="ARBA" id="ARBA00005854"/>
    </source>
</evidence>
<dbReference type="SUPFAM" id="SSF51735">
    <property type="entry name" value="NAD(P)-binding Rossmann-fold domains"/>
    <property type="match status" value="1"/>
</dbReference>
<gene>
    <name evidence="9" type="ORF">BOKJ2_LOCUS3044</name>
</gene>
<evidence type="ECO:0000256" key="4">
    <source>
        <dbReference type="ARBA" id="ARBA00022990"/>
    </source>
</evidence>
<dbReference type="GO" id="GO:0051287">
    <property type="term" value="F:NAD binding"/>
    <property type="evidence" value="ECO:0007669"/>
    <property type="project" value="InterPro"/>
</dbReference>
<protein>
    <recommendedName>
        <fullName evidence="11">D-3-phosphoglycerate dehydrogenase</fullName>
    </recommendedName>
</protein>
<keyword evidence="6" id="KW-0520">NAD</keyword>
<feature type="domain" description="D-isomer specific 2-hydroxyacid dehydrogenase catalytic" evidence="7">
    <location>
        <begin position="7"/>
        <end position="309"/>
    </location>
</feature>
<keyword evidence="10" id="KW-1185">Reference proteome</keyword>
<organism evidence="9 10">
    <name type="scientific">Bursaphelenchus okinawaensis</name>
    <dbReference type="NCBI Taxonomy" id="465554"/>
    <lineage>
        <taxon>Eukaryota</taxon>
        <taxon>Metazoa</taxon>
        <taxon>Ecdysozoa</taxon>
        <taxon>Nematoda</taxon>
        <taxon>Chromadorea</taxon>
        <taxon>Rhabditida</taxon>
        <taxon>Tylenchina</taxon>
        <taxon>Tylenchomorpha</taxon>
        <taxon>Aphelenchoidea</taxon>
        <taxon>Aphelenchoididae</taxon>
        <taxon>Bursaphelenchus</taxon>
    </lineage>
</organism>
<dbReference type="PROSITE" id="PS00065">
    <property type="entry name" value="D_2_HYDROXYACID_DH_1"/>
    <property type="match status" value="1"/>
</dbReference>
<comment type="caution">
    <text evidence="9">The sequence shown here is derived from an EMBL/GenBank/DDBJ whole genome shotgun (WGS) entry which is preliminary data.</text>
</comment>